<dbReference type="AlphaFoldDB" id="A0A5C8CI59"/>
<accession>A0A5C8CI59</accession>
<evidence type="ECO:0000313" key="2">
    <source>
        <dbReference type="Proteomes" id="UP000325116"/>
    </source>
</evidence>
<comment type="caution">
    <text evidence="1">The sequence shown here is derived from an EMBL/GenBank/DDBJ whole genome shotgun (WGS) entry which is preliminary data.</text>
</comment>
<dbReference type="PROSITE" id="PS51257">
    <property type="entry name" value="PROKAR_LIPOPROTEIN"/>
    <property type="match status" value="1"/>
</dbReference>
<evidence type="ECO:0000313" key="1">
    <source>
        <dbReference type="EMBL" id="TXJ12919.1"/>
    </source>
</evidence>
<evidence type="ECO:0008006" key="3">
    <source>
        <dbReference type="Google" id="ProtNLM"/>
    </source>
</evidence>
<dbReference type="Proteomes" id="UP000325116">
    <property type="component" value="Unassembled WGS sequence"/>
</dbReference>
<protein>
    <recommendedName>
        <fullName evidence="3">Lipoprotein</fullName>
    </recommendedName>
</protein>
<name>A0A5C8CI59_9SPIR</name>
<sequence>MPKSIFFIFSILFIISCQKSIKPLNKNIQYSINIMYVKDDNLASFELMDFMNIFNNRMPFLTYKILGYKIKYNLASGNSPQGFYKSNINILNKKKKLFEEKNLSFKNMIYSDKYWKIIGREIENYNIIIVNIPINSNDKLIDRLVLENKKINPTKSLAIVSLYPLLSNEKIKYLDNKILLNIFEYYILQTVAMIFAKYDIHELERHSIMSEVKDFDYYNWYINIINFNLREPYKSIKRYD</sequence>
<proteinExistence type="predicted"/>
<organism evidence="1 2">
    <name type="scientific">Brachyspira aalborgi</name>
    <dbReference type="NCBI Taxonomy" id="29522"/>
    <lineage>
        <taxon>Bacteria</taxon>
        <taxon>Pseudomonadati</taxon>
        <taxon>Spirochaetota</taxon>
        <taxon>Spirochaetia</taxon>
        <taxon>Brachyspirales</taxon>
        <taxon>Brachyspiraceae</taxon>
        <taxon>Brachyspira</taxon>
    </lineage>
</organism>
<dbReference type="RefSeq" id="WP_147758114.1">
    <property type="nucleotide sequence ID" value="NZ_SAXT01000003.1"/>
</dbReference>
<gene>
    <name evidence="1" type="ORF">EPJ80_04790</name>
</gene>
<reference evidence="1 2" key="1">
    <citation type="journal article" date="1992" name="Lakartidningen">
        <title>[Penicillin V and not amoxicillin is the first choice preparation in acute otitis].</title>
        <authorList>
            <person name="Kamme C."/>
            <person name="Lundgren K."/>
            <person name="Prellner K."/>
        </authorList>
    </citation>
    <scope>NUCLEOTIDE SEQUENCE [LARGE SCALE GENOMIC DNA]</scope>
    <source>
        <strain evidence="1 2">W1</strain>
    </source>
</reference>
<dbReference type="EMBL" id="SAXT01000003">
    <property type="protein sequence ID" value="TXJ12919.1"/>
    <property type="molecule type" value="Genomic_DNA"/>
</dbReference>